<dbReference type="EMBL" id="GL348717">
    <property type="protein sequence ID" value="EFH53094.1"/>
    <property type="molecule type" value="Genomic_DNA"/>
</dbReference>
<reference evidence="2" key="2">
    <citation type="submission" date="2010-06" db="EMBL/GenBank/DDBJ databases">
        <title>The basis of rapid genome size change in Arabidopsis.</title>
        <authorList>
            <consortium name="US DOE Joint Genome Institute (JGI-PGF)"/>
            <person name="Bakker E."/>
            <person name="Bergelson J."/>
            <person name="Cheng J.Fang."/>
            <person name="Clark R.M."/>
            <person name="Fawcett J."/>
            <person name="Gaut B."/>
            <person name="Grigoriev I."/>
            <person name="Gundlach H."/>
            <person name="Guo Y."/>
            <person name="Haberer G."/>
            <person name="Hollister J."/>
            <person name="Hu T.T."/>
            <person name="Mayer K.F.X."/>
            <person name="Nasrallah J."/>
            <person name="Nordborg M."/>
            <person name="Otillar R."/>
            <person name="Pattyn P."/>
            <person name="Schmutz J."/>
            <person name="Spannagl M."/>
            <person name="van de Peer Y."/>
            <person name="Wang X."/>
            <person name="Weigel D."/>
            <person name="Yang L."/>
        </authorList>
    </citation>
    <scope>NUCLEOTIDE SEQUENCE</scope>
</reference>
<dbReference type="HOGENOM" id="CLU_2500987_0_0_1"/>
<dbReference type="InterPro" id="IPR001810">
    <property type="entry name" value="F-box_dom"/>
</dbReference>
<reference evidence="4" key="3">
    <citation type="journal article" date="2011" name="Nat. Genet.">
        <title>The Arabidopsis lyrata genome sequence and the basis of rapid genome size change.</title>
        <authorList>
            <person name="Hu T.T."/>
            <person name="Pattyn P."/>
            <person name="Bakker E.G."/>
            <person name="Cao J."/>
            <person name="Cheng J.-F."/>
            <person name="Clark R.M."/>
            <person name="Fahlgren N."/>
            <person name="Fawcett J.A."/>
            <person name="Grimwood J."/>
            <person name="Gundlach H."/>
            <person name="Haberer G."/>
            <person name="Hollister J.D."/>
            <person name="Ossowski S."/>
            <person name="Ottilar R.P."/>
            <person name="Salamov A.A."/>
            <person name="Schneeberger K."/>
            <person name="Spannagl M."/>
            <person name="Wang X."/>
            <person name="Yang L."/>
            <person name="Nasrallah M.E."/>
            <person name="Bergelson J."/>
            <person name="Carrington J.C."/>
            <person name="Gaut B.S."/>
            <person name="Schmutz J."/>
            <person name="Mayer K.F.X."/>
            <person name="Van de Peer Y."/>
            <person name="Grigoriev I.V."/>
            <person name="Nordborg M."/>
            <person name="Weigel D."/>
            <person name="Guo Y.-L."/>
        </authorList>
    </citation>
    <scope>NUCLEOTIDE SEQUENCE [LARGE SCALE GENOMIC DNA]</scope>
    <source>
        <strain evidence="4">cv. MN47</strain>
    </source>
</reference>
<sequence length="90" mass="10122">MNNLQVSEDGLTISRCNISNIFDLPNDLVNNILSRLPVKSIAKLCCISKLWSSIFRRPHISELLSIKSSGSPRIYRSIVILLITSTSRSY</sequence>
<dbReference type="SUPFAM" id="SSF81383">
    <property type="entry name" value="F-box domain"/>
    <property type="match status" value="1"/>
</dbReference>
<evidence type="ECO:0000313" key="3">
    <source>
        <dbReference type="EMBL" id="EFH53096.1"/>
    </source>
</evidence>
<evidence type="ECO:0000259" key="1">
    <source>
        <dbReference type="PROSITE" id="PS50181"/>
    </source>
</evidence>
<feature type="domain" description="F-box" evidence="1">
    <location>
        <begin position="18"/>
        <end position="78"/>
    </location>
</feature>
<dbReference type="Gramene" id="scaffold_500221.1">
    <property type="protein sequence ID" value="scaffold_500221.1"/>
    <property type="gene ID" value="scaffold_500221.1"/>
</dbReference>
<dbReference type="Proteomes" id="UP000008694">
    <property type="component" value="Unassembled WGS sequence"/>
</dbReference>
<dbReference type="PANTHER" id="PTHR31111:SF125">
    <property type="entry name" value="F-BOX PROTEIN CPR30-LIKE"/>
    <property type="match status" value="1"/>
</dbReference>
<proteinExistence type="predicted"/>
<protein>
    <recommendedName>
        <fullName evidence="1">F-box domain-containing protein</fullName>
    </recommendedName>
</protein>
<dbReference type="InterPro" id="IPR036047">
    <property type="entry name" value="F-box-like_dom_sf"/>
</dbReference>
<name>D7LQ71_ARALL</name>
<evidence type="ECO:0000313" key="2">
    <source>
        <dbReference type="EMBL" id="EFH53094.1"/>
    </source>
</evidence>
<keyword evidence="4" id="KW-1185">Reference proteome</keyword>
<dbReference type="Gramene" id="scaffold_500218.1">
    <property type="protein sequence ID" value="scaffold_500218.1"/>
    <property type="gene ID" value="scaffold_500218.1"/>
</dbReference>
<dbReference type="Pfam" id="PF00646">
    <property type="entry name" value="F-box"/>
    <property type="match status" value="1"/>
</dbReference>
<dbReference type="Gene3D" id="1.20.1280.50">
    <property type="match status" value="1"/>
</dbReference>
<dbReference type="SMART" id="SM00256">
    <property type="entry name" value="FBOX"/>
    <property type="match status" value="1"/>
</dbReference>
<dbReference type="PANTHER" id="PTHR31111">
    <property type="entry name" value="BNAA05G37150D PROTEIN-RELATED"/>
    <property type="match status" value="1"/>
</dbReference>
<organism evidence="4">
    <name type="scientific">Arabidopsis lyrata subsp. lyrata</name>
    <name type="common">Lyre-leaved rock-cress</name>
    <dbReference type="NCBI Taxonomy" id="81972"/>
    <lineage>
        <taxon>Eukaryota</taxon>
        <taxon>Viridiplantae</taxon>
        <taxon>Streptophyta</taxon>
        <taxon>Embryophyta</taxon>
        <taxon>Tracheophyta</taxon>
        <taxon>Spermatophyta</taxon>
        <taxon>Magnoliopsida</taxon>
        <taxon>eudicotyledons</taxon>
        <taxon>Gunneridae</taxon>
        <taxon>Pentapetalae</taxon>
        <taxon>rosids</taxon>
        <taxon>malvids</taxon>
        <taxon>Brassicales</taxon>
        <taxon>Brassicaceae</taxon>
        <taxon>Camelineae</taxon>
        <taxon>Arabidopsis</taxon>
    </lineage>
</organism>
<dbReference type="PROSITE" id="PS50181">
    <property type="entry name" value="FBOX"/>
    <property type="match status" value="1"/>
</dbReference>
<gene>
    <name evidence="2" type="ORF">ARALYDRAFT_904514</name>
    <name evidence="3" type="ORF">ARALYDRAFT_904517</name>
</gene>
<accession>D7LQ71</accession>
<reference evidence="2" key="1">
    <citation type="submission" date="2009-11" db="EMBL/GenBank/DDBJ databases">
        <authorList>
            <consortium name="US DOE Joint Genome Institute (JGI-PGF)"/>
            <person name="Ottilar R."/>
            <person name="Schmutz J."/>
            <person name="Salamov A."/>
            <person name="Cheng J.F."/>
            <person name="Lucas S."/>
            <person name="Pitluck S."/>
            <person name="Gundlach H."/>
            <person name="Guo Y."/>
            <person name="Haberer G."/>
            <person name="Nasrallah J."/>
            <person name="Mayer K.F.X."/>
            <person name="van de Peer Y."/>
            <person name="Weigel D."/>
            <person name="Grigoriev I.V."/>
        </authorList>
    </citation>
    <scope>NUCLEOTIDE SEQUENCE</scope>
</reference>
<dbReference type="EMBL" id="GL348717">
    <property type="protein sequence ID" value="EFH53096.1"/>
    <property type="molecule type" value="Genomic_DNA"/>
</dbReference>
<dbReference type="AlphaFoldDB" id="D7LQ71"/>
<evidence type="ECO:0000313" key="4">
    <source>
        <dbReference type="Proteomes" id="UP000008694"/>
    </source>
</evidence>